<evidence type="ECO:0000259" key="1">
    <source>
        <dbReference type="Pfam" id="PF05048"/>
    </source>
</evidence>
<evidence type="ECO:0000313" key="3">
    <source>
        <dbReference type="Proteomes" id="UP000325182"/>
    </source>
</evidence>
<dbReference type="Pfam" id="PF05048">
    <property type="entry name" value="NosD"/>
    <property type="match status" value="1"/>
</dbReference>
<dbReference type="EMBL" id="VTEG01000004">
    <property type="protein sequence ID" value="TYR99850.1"/>
    <property type="molecule type" value="Genomic_DNA"/>
</dbReference>
<dbReference type="InterPro" id="IPR007742">
    <property type="entry name" value="NosD_dom"/>
</dbReference>
<dbReference type="SUPFAM" id="SSF51126">
    <property type="entry name" value="Pectin lyase-like"/>
    <property type="match status" value="1"/>
</dbReference>
<name>A0A5D4MFR8_9BACI</name>
<dbReference type="SMART" id="SM00710">
    <property type="entry name" value="PbH1"/>
    <property type="match status" value="6"/>
</dbReference>
<dbReference type="Proteomes" id="UP000325182">
    <property type="component" value="Unassembled WGS sequence"/>
</dbReference>
<evidence type="ECO:0000313" key="2">
    <source>
        <dbReference type="EMBL" id="TYR99850.1"/>
    </source>
</evidence>
<sequence length="468" mass="50207">MAVIEVNPGDSIQAAIDEANANDTILVNPGTYTEPIQVQGPSLIRIDKPLTVRSSEGPEVTILNGASAEERYYVVDIASSDVTLEGFTIKNPDFIGSADASGIVTSVTGDFPFSNITVRENIITEIGSPERMNVDFGSFGINAGPVNNLRLSGNRIFDIGHIDPAGWAIGIFVYGNDALNLAENVTIEDNRVYDIRTPGPVSEAITVGGDTKDFFVRGNRVEAPDEQAAQVKRGIRTFSTVTGPVEISENTVRGAAEFGMRLASPAAQTVERNRIIGNSVGISIASPVVVPPQITYNTFIANGTAMVNNSAVAVDAENNFWGSAAGPTPGVDIVGPVDFTPFLQVPPGQPFVTTGPIANRPPSARPTRQLYVVIENPNDTAVSVQIQGYYLTNTQNLYVLEQINLAAESSPGSKVSRTYFANFDEFEFRFLPSDDRVLISVWGLNANGQLVDPHRLVNSELSRFEGDI</sequence>
<organism evidence="2 3">
    <name type="scientific">Rossellomorea vietnamensis</name>
    <dbReference type="NCBI Taxonomy" id="218284"/>
    <lineage>
        <taxon>Bacteria</taxon>
        <taxon>Bacillati</taxon>
        <taxon>Bacillota</taxon>
        <taxon>Bacilli</taxon>
        <taxon>Bacillales</taxon>
        <taxon>Bacillaceae</taxon>
        <taxon>Rossellomorea</taxon>
    </lineage>
</organism>
<dbReference type="InterPro" id="IPR012334">
    <property type="entry name" value="Pectin_lyas_fold"/>
</dbReference>
<accession>A0A5D4MFR8</accession>
<dbReference type="InterPro" id="IPR006626">
    <property type="entry name" value="PbH1"/>
</dbReference>
<reference evidence="2 3" key="1">
    <citation type="submission" date="2019-08" db="EMBL/GenBank/DDBJ databases">
        <title>Bacillus genomes from the desert of Cuatro Cienegas, Coahuila.</title>
        <authorList>
            <person name="Olmedo-Alvarez G."/>
        </authorList>
    </citation>
    <scope>NUCLEOTIDE SEQUENCE [LARGE SCALE GENOMIC DNA]</scope>
    <source>
        <strain evidence="2 3">CH128b_4D</strain>
    </source>
</reference>
<gene>
    <name evidence="2" type="ORF">FZC84_08525</name>
</gene>
<dbReference type="AlphaFoldDB" id="A0A5D4MFR8"/>
<comment type="caution">
    <text evidence="2">The sequence shown here is derived from an EMBL/GenBank/DDBJ whole genome shotgun (WGS) entry which is preliminary data.</text>
</comment>
<dbReference type="InterPro" id="IPR011050">
    <property type="entry name" value="Pectin_lyase_fold/virulence"/>
</dbReference>
<feature type="domain" description="Periplasmic copper-binding protein NosD beta helix" evidence="1">
    <location>
        <begin position="147"/>
        <end position="324"/>
    </location>
</feature>
<protein>
    <recommendedName>
        <fullName evidence="1">Periplasmic copper-binding protein NosD beta helix domain-containing protein</fullName>
    </recommendedName>
</protein>
<dbReference type="RefSeq" id="WP_148953587.1">
    <property type="nucleotide sequence ID" value="NZ_VTEG01000004.1"/>
</dbReference>
<dbReference type="Gene3D" id="2.160.20.10">
    <property type="entry name" value="Single-stranded right-handed beta-helix, Pectin lyase-like"/>
    <property type="match status" value="1"/>
</dbReference>
<proteinExistence type="predicted"/>